<proteinExistence type="inferred from homology"/>
<dbReference type="Proteomes" id="UP000242188">
    <property type="component" value="Unassembled WGS sequence"/>
</dbReference>
<evidence type="ECO:0000256" key="5">
    <source>
        <dbReference type="SAM" id="Phobius"/>
    </source>
</evidence>
<dbReference type="STRING" id="6573.A0A210PLT6"/>
<dbReference type="InterPro" id="IPR007053">
    <property type="entry name" value="LRAT_dom"/>
</dbReference>
<feature type="transmembrane region" description="Helical" evidence="5">
    <location>
        <begin position="158"/>
        <end position="180"/>
    </location>
</feature>
<dbReference type="EMBL" id="NEDP02005589">
    <property type="protein sequence ID" value="OWF37445.1"/>
    <property type="molecule type" value="Genomic_DNA"/>
</dbReference>
<dbReference type="GO" id="GO:0005737">
    <property type="term" value="C:cytoplasm"/>
    <property type="evidence" value="ECO:0007669"/>
    <property type="project" value="TreeGrafter"/>
</dbReference>
<dbReference type="PROSITE" id="PS51934">
    <property type="entry name" value="LRAT"/>
    <property type="match status" value="1"/>
</dbReference>
<dbReference type="GO" id="GO:0070292">
    <property type="term" value="P:N-acylphosphatidylethanolamine metabolic process"/>
    <property type="evidence" value="ECO:0007669"/>
    <property type="project" value="TreeGrafter"/>
</dbReference>
<evidence type="ECO:0000259" key="6">
    <source>
        <dbReference type="PROSITE" id="PS51934"/>
    </source>
</evidence>
<dbReference type="PANTHER" id="PTHR13943:SF77">
    <property type="entry name" value="LRAT DOMAIN-CONTAINING PROTEIN"/>
    <property type="match status" value="1"/>
</dbReference>
<keyword evidence="5" id="KW-0472">Membrane</keyword>
<feature type="domain" description="LRAT" evidence="6">
    <location>
        <begin position="27"/>
        <end position="155"/>
    </location>
</feature>
<keyword evidence="3" id="KW-0378">Hydrolase</keyword>
<evidence type="ECO:0000256" key="4">
    <source>
        <dbReference type="ARBA" id="ARBA00023098"/>
    </source>
</evidence>
<dbReference type="GO" id="GO:0008970">
    <property type="term" value="F:phospholipase A1 activity"/>
    <property type="evidence" value="ECO:0007669"/>
    <property type="project" value="TreeGrafter"/>
</dbReference>
<dbReference type="Pfam" id="PF04970">
    <property type="entry name" value="LRAT"/>
    <property type="match status" value="1"/>
</dbReference>
<accession>A0A210PLT6</accession>
<keyword evidence="4" id="KW-0443">Lipid metabolism</keyword>
<keyword evidence="5" id="KW-1133">Transmembrane helix</keyword>
<reference evidence="7 8" key="1">
    <citation type="journal article" date="2017" name="Nat. Ecol. Evol.">
        <title>Scallop genome provides insights into evolution of bilaterian karyotype and development.</title>
        <authorList>
            <person name="Wang S."/>
            <person name="Zhang J."/>
            <person name="Jiao W."/>
            <person name="Li J."/>
            <person name="Xun X."/>
            <person name="Sun Y."/>
            <person name="Guo X."/>
            <person name="Huan P."/>
            <person name="Dong B."/>
            <person name="Zhang L."/>
            <person name="Hu X."/>
            <person name="Sun X."/>
            <person name="Wang J."/>
            <person name="Zhao C."/>
            <person name="Wang Y."/>
            <person name="Wang D."/>
            <person name="Huang X."/>
            <person name="Wang R."/>
            <person name="Lv J."/>
            <person name="Li Y."/>
            <person name="Zhang Z."/>
            <person name="Liu B."/>
            <person name="Lu W."/>
            <person name="Hui Y."/>
            <person name="Liang J."/>
            <person name="Zhou Z."/>
            <person name="Hou R."/>
            <person name="Li X."/>
            <person name="Liu Y."/>
            <person name="Li H."/>
            <person name="Ning X."/>
            <person name="Lin Y."/>
            <person name="Zhao L."/>
            <person name="Xing Q."/>
            <person name="Dou J."/>
            <person name="Li Y."/>
            <person name="Mao J."/>
            <person name="Guo H."/>
            <person name="Dou H."/>
            <person name="Li T."/>
            <person name="Mu C."/>
            <person name="Jiang W."/>
            <person name="Fu Q."/>
            <person name="Fu X."/>
            <person name="Miao Y."/>
            <person name="Liu J."/>
            <person name="Yu Q."/>
            <person name="Li R."/>
            <person name="Liao H."/>
            <person name="Li X."/>
            <person name="Kong Y."/>
            <person name="Jiang Z."/>
            <person name="Chourrout D."/>
            <person name="Li R."/>
            <person name="Bao Z."/>
        </authorList>
    </citation>
    <scope>NUCLEOTIDE SEQUENCE [LARGE SCALE GENOMIC DNA]</scope>
    <source>
        <strain evidence="7 8">PY_sf001</strain>
    </source>
</reference>
<comment type="caution">
    <text evidence="7">The sequence shown here is derived from an EMBL/GenBank/DDBJ whole genome shotgun (WGS) entry which is preliminary data.</text>
</comment>
<evidence type="ECO:0000256" key="2">
    <source>
        <dbReference type="ARBA" id="ARBA00022679"/>
    </source>
</evidence>
<gene>
    <name evidence="7" type="ORF">KP79_PYT04713</name>
</gene>
<evidence type="ECO:0000313" key="7">
    <source>
        <dbReference type="EMBL" id="OWF37445.1"/>
    </source>
</evidence>
<keyword evidence="5" id="KW-0812">Transmembrane</keyword>
<evidence type="ECO:0000256" key="3">
    <source>
        <dbReference type="ARBA" id="ARBA00022801"/>
    </source>
</evidence>
<dbReference type="AlphaFoldDB" id="A0A210PLT6"/>
<evidence type="ECO:0000256" key="1">
    <source>
        <dbReference type="ARBA" id="ARBA00007824"/>
    </source>
</evidence>
<organism evidence="7 8">
    <name type="scientific">Mizuhopecten yessoensis</name>
    <name type="common">Japanese scallop</name>
    <name type="synonym">Patinopecten yessoensis</name>
    <dbReference type="NCBI Taxonomy" id="6573"/>
    <lineage>
        <taxon>Eukaryota</taxon>
        <taxon>Metazoa</taxon>
        <taxon>Spiralia</taxon>
        <taxon>Lophotrochozoa</taxon>
        <taxon>Mollusca</taxon>
        <taxon>Bivalvia</taxon>
        <taxon>Autobranchia</taxon>
        <taxon>Pteriomorphia</taxon>
        <taxon>Pectinida</taxon>
        <taxon>Pectinoidea</taxon>
        <taxon>Pectinidae</taxon>
        <taxon>Mizuhopecten</taxon>
    </lineage>
</organism>
<dbReference type="Gene3D" id="3.90.1720.10">
    <property type="entry name" value="endopeptidase domain like (from Nostoc punctiforme)"/>
    <property type="match status" value="1"/>
</dbReference>
<keyword evidence="2" id="KW-0808">Transferase</keyword>
<dbReference type="PANTHER" id="PTHR13943">
    <property type="entry name" value="HRAS-LIKE SUPPRESSOR - RELATED"/>
    <property type="match status" value="1"/>
</dbReference>
<dbReference type="GO" id="GO:0016410">
    <property type="term" value="F:N-acyltransferase activity"/>
    <property type="evidence" value="ECO:0007669"/>
    <property type="project" value="TreeGrafter"/>
</dbReference>
<evidence type="ECO:0000313" key="8">
    <source>
        <dbReference type="Proteomes" id="UP000242188"/>
    </source>
</evidence>
<name>A0A210PLT6_MIZYE</name>
<keyword evidence="8" id="KW-1185">Reference proteome</keyword>
<dbReference type="GO" id="GO:0004623">
    <property type="term" value="F:phospholipase A2 activity"/>
    <property type="evidence" value="ECO:0007669"/>
    <property type="project" value="TreeGrafter"/>
</dbReference>
<sequence>MAQMALSLYFNKKHNECVLEELEVGDMVEFPNFLYSHWGVYIGDEHIVHLTGDEATNAGASGSFASGSFFNVSGVLLDKACVKIDHFLKVAEGCMAKRNNGKDHILSAAGIYPRPSDEIVRTALALRSEADYDIFSNNCEHFASYLRYGAKWSDQADLALGTVLIGGAAVVIGSLLRSFFQREK</sequence>
<dbReference type="InterPro" id="IPR051496">
    <property type="entry name" value="H-rev107_PLA/AT"/>
</dbReference>
<protein>
    <submittedName>
        <fullName evidence="7">HRAS-like suppressor 2</fullName>
    </submittedName>
</protein>
<dbReference type="OrthoDB" id="10051797at2759"/>
<comment type="similarity">
    <text evidence="1">Belongs to the H-rev107 family.</text>
</comment>